<feature type="region of interest" description="Disordered" evidence="3">
    <location>
        <begin position="209"/>
        <end position="237"/>
    </location>
</feature>
<dbReference type="OrthoDB" id="5971719at2759"/>
<evidence type="ECO:0000313" key="6">
    <source>
        <dbReference type="Proteomes" id="UP000187283"/>
    </source>
</evidence>
<protein>
    <submittedName>
        <fullName evidence="5">Class E vacuolar protein-sorting machinery protein HSE1</fullName>
    </submittedName>
</protein>
<feature type="compositionally biased region" description="Polar residues" evidence="3">
    <location>
        <begin position="395"/>
        <end position="406"/>
    </location>
</feature>
<dbReference type="SUPFAM" id="SSF50044">
    <property type="entry name" value="SH3-domain"/>
    <property type="match status" value="1"/>
</dbReference>
<dbReference type="SMART" id="SM00326">
    <property type="entry name" value="SH3"/>
    <property type="match status" value="1"/>
</dbReference>
<accession>A0A1R1XWD8</accession>
<feature type="compositionally biased region" description="Polar residues" evidence="3">
    <location>
        <begin position="318"/>
        <end position="335"/>
    </location>
</feature>
<evidence type="ECO:0000313" key="5">
    <source>
        <dbReference type="EMBL" id="OMJ18993.1"/>
    </source>
</evidence>
<dbReference type="AlphaFoldDB" id="A0A1R1XWD8"/>
<dbReference type="PROSITE" id="PS50002">
    <property type="entry name" value="SH3"/>
    <property type="match status" value="1"/>
</dbReference>
<keyword evidence="6" id="KW-1185">Reference proteome</keyword>
<dbReference type="EMBL" id="LSSN01001605">
    <property type="protein sequence ID" value="OMJ18993.1"/>
    <property type="molecule type" value="Genomic_DNA"/>
</dbReference>
<evidence type="ECO:0000256" key="2">
    <source>
        <dbReference type="PROSITE-ProRule" id="PRU00192"/>
    </source>
</evidence>
<evidence type="ECO:0000259" key="4">
    <source>
        <dbReference type="PROSITE" id="PS50002"/>
    </source>
</evidence>
<feature type="compositionally biased region" description="Basic and acidic residues" evidence="3">
    <location>
        <begin position="362"/>
        <end position="380"/>
    </location>
</feature>
<dbReference type="InterPro" id="IPR036028">
    <property type="entry name" value="SH3-like_dom_sf"/>
</dbReference>
<dbReference type="Gene3D" id="2.30.30.40">
    <property type="entry name" value="SH3 Domains"/>
    <property type="match status" value="1"/>
</dbReference>
<keyword evidence="1 2" id="KW-0728">SH3 domain</keyword>
<dbReference type="Pfam" id="PF00018">
    <property type="entry name" value="SH3_1"/>
    <property type="match status" value="1"/>
</dbReference>
<organism evidence="5 6">
    <name type="scientific">Smittium culicis</name>
    <dbReference type="NCBI Taxonomy" id="133412"/>
    <lineage>
        <taxon>Eukaryota</taxon>
        <taxon>Fungi</taxon>
        <taxon>Fungi incertae sedis</taxon>
        <taxon>Zoopagomycota</taxon>
        <taxon>Kickxellomycotina</taxon>
        <taxon>Harpellomycetes</taxon>
        <taxon>Harpellales</taxon>
        <taxon>Legeriomycetaceae</taxon>
        <taxon>Smittium</taxon>
    </lineage>
</organism>
<gene>
    <name evidence="5" type="ORF">AYI70_g5009</name>
</gene>
<feature type="domain" description="SH3" evidence="4">
    <location>
        <begin position="451"/>
        <end position="515"/>
    </location>
</feature>
<dbReference type="InterPro" id="IPR001452">
    <property type="entry name" value="SH3_domain"/>
</dbReference>
<dbReference type="STRING" id="133412.A0A1R1XWD8"/>
<proteinExistence type="predicted"/>
<feature type="compositionally biased region" description="Low complexity" evidence="3">
    <location>
        <begin position="343"/>
        <end position="358"/>
    </location>
</feature>
<comment type="caution">
    <text evidence="5">The sequence shown here is derived from an EMBL/GenBank/DDBJ whole genome shotgun (WGS) entry which is preliminary data.</text>
</comment>
<evidence type="ECO:0000256" key="1">
    <source>
        <dbReference type="ARBA" id="ARBA00022443"/>
    </source>
</evidence>
<reference evidence="5 6" key="1">
    <citation type="submission" date="2017-01" db="EMBL/GenBank/DDBJ databases">
        <authorList>
            <person name="Mah S.A."/>
            <person name="Swanson W.J."/>
            <person name="Moy G.W."/>
            <person name="Vacquier V.D."/>
        </authorList>
    </citation>
    <scope>NUCLEOTIDE SEQUENCE [LARGE SCALE GENOMIC DNA]</scope>
    <source>
        <strain evidence="5 6">GSMNP</strain>
    </source>
</reference>
<dbReference type="Proteomes" id="UP000187283">
    <property type="component" value="Unassembled WGS sequence"/>
</dbReference>
<name>A0A1R1XWD8_9FUNG</name>
<feature type="region of interest" description="Disordered" evidence="3">
    <location>
        <begin position="302"/>
        <end position="427"/>
    </location>
</feature>
<dbReference type="CDD" id="cd00174">
    <property type="entry name" value="SH3"/>
    <property type="match status" value="1"/>
</dbReference>
<evidence type="ECO:0000256" key="3">
    <source>
        <dbReference type="SAM" id="MobiDB-lite"/>
    </source>
</evidence>
<sequence length="515" mass="57124">MEHVYNAAMDQNTANDISDFAKNLIPTPNVNFDPNEEIFNNVPVYNTGINGIDNPAAYYNCTNNNELVHTRNSRDRESLTYNNISPDLQNNYQNMAIYNENVRGNDYREPLSNAENFIVYSNHETPISRTGKSTQTNYAGEIEGSYAISSAIHNQNSIRSPNEVSRLSSNNADMNYARGDRISEANKGHNCHNTLIEHRDKIKINSLPANDKKHFSPIPNANQGPDRNSPGQGQSSATADNIKNQIALSEPIEKSSSNAYFQNSQFPYKKKLVLKKKSAFGSRFITSQSPYRLELATNPLGIDLTSVDKPDGWRPGSERQNGSGAATSTPHSNNLFGERSPANNSNKNTNNIENVPNNEIGRTNEPHKDGPFRNQREPRGENVVTGGQKDPSVAPSPNRQQITQPTAEAASNPPPEYQSHFAPNKASQPVGFKKTELEQFSSNTQTPHAPNNDSGREALYDYNAEDEVEISLYEDCVVEVLEIRPDGWWRGSVSDKTTGETKVGLFPSNYTSPIT</sequence>
<feature type="compositionally biased region" description="Polar residues" evidence="3">
    <location>
        <begin position="219"/>
        <end position="237"/>
    </location>
</feature>